<dbReference type="GO" id="GO:0005737">
    <property type="term" value="C:cytoplasm"/>
    <property type="evidence" value="ECO:0007669"/>
    <property type="project" value="UniProtKB-SubCell"/>
</dbReference>
<keyword evidence="7" id="KW-0028">Amino-acid biosynthesis</keyword>
<comment type="function">
    <text evidence="7">Regulates arginine biosynthesis genes.</text>
</comment>
<dbReference type="Proteomes" id="UP000051330">
    <property type="component" value="Unassembled WGS sequence"/>
</dbReference>
<sequence>MNTANRRGLIARLISDQVITRQIQLRQVLQRHAVVTTQATLSRDLAVLGAVKRVDSQGQLRYMLPNPLPPEAERRLKRALIAAQATFDQQAAMIAIHTHPGAAPAVATTLRMLPLTDVFIVLSDDAGVLLVCREEGGAKRVLQWLKNLQAATLSSLR</sequence>
<evidence type="ECO:0000256" key="2">
    <source>
        <dbReference type="ARBA" id="ARBA00008316"/>
    </source>
</evidence>
<dbReference type="GO" id="GO:0006526">
    <property type="term" value="P:L-arginine biosynthetic process"/>
    <property type="evidence" value="ECO:0007669"/>
    <property type="project" value="UniProtKB-UniPathway"/>
</dbReference>
<comment type="similarity">
    <text evidence="2 7">Belongs to the ArgR family.</text>
</comment>
<feature type="domain" description="Arginine repressor C-terminal" evidence="9">
    <location>
        <begin position="87"/>
        <end position="146"/>
    </location>
</feature>
<organism evidence="10 11">
    <name type="scientific">Schleiferilactobacillus perolens DSM 12744</name>
    <dbReference type="NCBI Taxonomy" id="1423792"/>
    <lineage>
        <taxon>Bacteria</taxon>
        <taxon>Bacillati</taxon>
        <taxon>Bacillota</taxon>
        <taxon>Bacilli</taxon>
        <taxon>Lactobacillales</taxon>
        <taxon>Lactobacillaceae</taxon>
        <taxon>Schleiferilactobacillus</taxon>
    </lineage>
</organism>
<evidence type="ECO:0000313" key="10">
    <source>
        <dbReference type="EMBL" id="KRL12934.1"/>
    </source>
</evidence>
<dbReference type="PANTHER" id="PTHR34471:SF1">
    <property type="entry name" value="ARGININE REPRESSOR"/>
    <property type="match status" value="1"/>
</dbReference>
<dbReference type="InterPro" id="IPR036388">
    <property type="entry name" value="WH-like_DNA-bd_sf"/>
</dbReference>
<dbReference type="Pfam" id="PF02863">
    <property type="entry name" value="Arg_repressor_C"/>
    <property type="match status" value="1"/>
</dbReference>
<keyword evidence="7" id="KW-0678">Repressor</keyword>
<keyword evidence="11" id="KW-1185">Reference proteome</keyword>
<evidence type="ECO:0000259" key="9">
    <source>
        <dbReference type="Pfam" id="PF02863"/>
    </source>
</evidence>
<keyword evidence="4 7" id="KW-0805">Transcription regulation</keyword>
<dbReference type="GO" id="GO:0051259">
    <property type="term" value="P:protein complex oligomerization"/>
    <property type="evidence" value="ECO:0007669"/>
    <property type="project" value="InterPro"/>
</dbReference>
<reference evidence="10 11" key="1">
    <citation type="journal article" date="2015" name="Genome Announc.">
        <title>Expanding the biotechnology potential of lactobacilli through comparative genomics of 213 strains and associated genera.</title>
        <authorList>
            <person name="Sun Z."/>
            <person name="Harris H.M."/>
            <person name="McCann A."/>
            <person name="Guo C."/>
            <person name="Argimon S."/>
            <person name="Zhang W."/>
            <person name="Yang X."/>
            <person name="Jeffery I.B."/>
            <person name="Cooney J.C."/>
            <person name="Kagawa T.F."/>
            <person name="Liu W."/>
            <person name="Song Y."/>
            <person name="Salvetti E."/>
            <person name="Wrobel A."/>
            <person name="Rasinkangas P."/>
            <person name="Parkhill J."/>
            <person name="Rea M.C."/>
            <person name="O'Sullivan O."/>
            <person name="Ritari J."/>
            <person name="Douillard F.P."/>
            <person name="Paul Ross R."/>
            <person name="Yang R."/>
            <person name="Briner A.E."/>
            <person name="Felis G.E."/>
            <person name="de Vos W.M."/>
            <person name="Barrangou R."/>
            <person name="Klaenhammer T.R."/>
            <person name="Caufield P.W."/>
            <person name="Cui Y."/>
            <person name="Zhang H."/>
            <person name="O'Toole P.W."/>
        </authorList>
    </citation>
    <scope>NUCLEOTIDE SEQUENCE [LARGE SCALE GENOMIC DNA]</scope>
    <source>
        <strain evidence="10 11">DSM 12744</strain>
    </source>
</reference>
<dbReference type="PANTHER" id="PTHR34471">
    <property type="entry name" value="ARGININE REPRESSOR"/>
    <property type="match status" value="1"/>
</dbReference>
<dbReference type="PATRIC" id="fig|1423792.3.peg.2522"/>
<dbReference type="GO" id="GO:0003677">
    <property type="term" value="F:DNA binding"/>
    <property type="evidence" value="ECO:0007669"/>
    <property type="project" value="UniProtKB-KW"/>
</dbReference>
<dbReference type="Pfam" id="PF01316">
    <property type="entry name" value="Arg_repressor"/>
    <property type="match status" value="1"/>
</dbReference>
<evidence type="ECO:0000256" key="7">
    <source>
        <dbReference type="HAMAP-Rule" id="MF_00173"/>
    </source>
</evidence>
<dbReference type="HAMAP" id="MF_00173">
    <property type="entry name" value="Arg_repressor"/>
    <property type="match status" value="1"/>
</dbReference>
<dbReference type="InterPro" id="IPR001669">
    <property type="entry name" value="Arg_repress"/>
</dbReference>
<dbReference type="Gene3D" id="1.10.10.10">
    <property type="entry name" value="Winged helix-like DNA-binding domain superfamily/Winged helix DNA-binding domain"/>
    <property type="match status" value="1"/>
</dbReference>
<dbReference type="SUPFAM" id="SSF55252">
    <property type="entry name" value="C-terminal domain of arginine repressor"/>
    <property type="match status" value="1"/>
</dbReference>
<feature type="domain" description="Arginine repressor DNA-binding" evidence="8">
    <location>
        <begin position="1"/>
        <end position="66"/>
    </location>
</feature>
<evidence type="ECO:0000313" key="11">
    <source>
        <dbReference type="Proteomes" id="UP000051330"/>
    </source>
</evidence>
<gene>
    <name evidence="7" type="primary">argR</name>
    <name evidence="10" type="ORF">FD09_GL002474</name>
</gene>
<dbReference type="RefSeq" id="WP_057819799.1">
    <property type="nucleotide sequence ID" value="NZ_AZEC01000005.1"/>
</dbReference>
<evidence type="ECO:0000256" key="5">
    <source>
        <dbReference type="ARBA" id="ARBA00023125"/>
    </source>
</evidence>
<dbReference type="PRINTS" id="PR01467">
    <property type="entry name" value="ARGREPRESSOR"/>
</dbReference>
<protein>
    <recommendedName>
        <fullName evidence="7">Arginine repressor</fullName>
    </recommendedName>
</protein>
<comment type="caution">
    <text evidence="10">The sequence shown here is derived from an EMBL/GenBank/DDBJ whole genome shotgun (WGS) entry which is preliminary data.</text>
</comment>
<dbReference type="GO" id="GO:0003700">
    <property type="term" value="F:DNA-binding transcription factor activity"/>
    <property type="evidence" value="ECO:0007669"/>
    <property type="project" value="UniProtKB-UniRule"/>
</dbReference>
<evidence type="ECO:0000256" key="4">
    <source>
        <dbReference type="ARBA" id="ARBA00023015"/>
    </source>
</evidence>
<keyword evidence="3 7" id="KW-0963">Cytoplasm</keyword>
<dbReference type="InterPro" id="IPR036390">
    <property type="entry name" value="WH_DNA-bd_sf"/>
</dbReference>
<evidence type="ECO:0000256" key="3">
    <source>
        <dbReference type="ARBA" id="ARBA00022490"/>
    </source>
</evidence>
<name>A0A0R1MXP0_9LACO</name>
<dbReference type="Gene3D" id="3.30.1360.40">
    <property type="match status" value="1"/>
</dbReference>
<dbReference type="EMBL" id="AZEC01000005">
    <property type="protein sequence ID" value="KRL12934.1"/>
    <property type="molecule type" value="Genomic_DNA"/>
</dbReference>
<dbReference type="InterPro" id="IPR036251">
    <property type="entry name" value="Arg_repress_C_sf"/>
</dbReference>
<comment type="subcellular location">
    <subcellularLocation>
        <location evidence="1 7">Cytoplasm</location>
    </subcellularLocation>
</comment>
<keyword evidence="5 7" id="KW-0238">DNA-binding</keyword>
<dbReference type="AlphaFoldDB" id="A0A0R1MXP0"/>
<dbReference type="InterPro" id="IPR020900">
    <property type="entry name" value="Arg_repress_DNA-bd"/>
</dbReference>
<evidence type="ECO:0000256" key="6">
    <source>
        <dbReference type="ARBA" id="ARBA00023163"/>
    </source>
</evidence>
<dbReference type="InterPro" id="IPR020899">
    <property type="entry name" value="Arg_repress_C"/>
</dbReference>
<dbReference type="UniPathway" id="UPA00068"/>
<dbReference type="SUPFAM" id="SSF46785">
    <property type="entry name" value="Winged helix' DNA-binding domain"/>
    <property type="match status" value="1"/>
</dbReference>
<dbReference type="OrthoDB" id="9807089at2"/>
<keyword evidence="6 7" id="KW-0804">Transcription</keyword>
<keyword evidence="7" id="KW-0055">Arginine biosynthesis</keyword>
<accession>A0A0R1MXP0</accession>
<dbReference type="GO" id="GO:0034618">
    <property type="term" value="F:arginine binding"/>
    <property type="evidence" value="ECO:0007669"/>
    <property type="project" value="InterPro"/>
</dbReference>
<dbReference type="STRING" id="1423792.FD09_GL002474"/>
<evidence type="ECO:0000259" key="8">
    <source>
        <dbReference type="Pfam" id="PF01316"/>
    </source>
</evidence>
<evidence type="ECO:0000256" key="1">
    <source>
        <dbReference type="ARBA" id="ARBA00004496"/>
    </source>
</evidence>
<dbReference type="GO" id="GO:1900079">
    <property type="term" value="P:regulation of arginine biosynthetic process"/>
    <property type="evidence" value="ECO:0007669"/>
    <property type="project" value="UniProtKB-UniRule"/>
</dbReference>
<proteinExistence type="inferred from homology"/>
<comment type="pathway">
    <text evidence="7">Amino-acid biosynthesis; L-arginine biosynthesis [regulation].</text>
</comment>